<evidence type="ECO:0000313" key="12">
    <source>
        <dbReference type="EMBL" id="TXS93879.1"/>
    </source>
</evidence>
<evidence type="ECO:0000256" key="6">
    <source>
        <dbReference type="ARBA" id="ARBA00023186"/>
    </source>
</evidence>
<comment type="caution">
    <text evidence="12">The sequence shown here is derived from an EMBL/GenBank/DDBJ whole genome shotgun (WGS) entry which is preliminary data.</text>
</comment>
<dbReference type="RefSeq" id="WP_148068221.1">
    <property type="nucleotide sequence ID" value="NZ_VRZA01000003.1"/>
</dbReference>
<keyword evidence="7 9" id="KW-0413">Isomerase</keyword>
<comment type="similarity">
    <text evidence="3 10">Belongs to the FKBP-type PPIase family.</text>
</comment>
<name>A0A5C9A1C1_9GAMM</name>
<comment type="catalytic activity">
    <reaction evidence="1 9 10">
        <text>[protein]-peptidylproline (omega=180) = [protein]-peptidylproline (omega=0)</text>
        <dbReference type="Rhea" id="RHEA:16237"/>
        <dbReference type="Rhea" id="RHEA-COMP:10747"/>
        <dbReference type="Rhea" id="RHEA-COMP:10748"/>
        <dbReference type="ChEBI" id="CHEBI:83833"/>
        <dbReference type="ChEBI" id="CHEBI:83834"/>
        <dbReference type="EC" id="5.2.1.8"/>
    </reaction>
</comment>
<dbReference type="PANTHER" id="PTHR47861">
    <property type="entry name" value="FKBP-TYPE PEPTIDYL-PROLYL CIS-TRANS ISOMERASE SLYD"/>
    <property type="match status" value="1"/>
</dbReference>
<evidence type="ECO:0000256" key="7">
    <source>
        <dbReference type="ARBA" id="ARBA00023235"/>
    </source>
</evidence>
<protein>
    <recommendedName>
        <fullName evidence="10">Peptidyl-prolyl cis-trans isomerase</fullName>
        <ecNumber evidence="10">5.2.1.8</ecNumber>
    </recommendedName>
</protein>
<gene>
    <name evidence="12" type="ORF">FV139_09620</name>
</gene>
<keyword evidence="4" id="KW-0963">Cytoplasm</keyword>
<dbReference type="SUPFAM" id="SSF54534">
    <property type="entry name" value="FKBP-like"/>
    <property type="match status" value="1"/>
</dbReference>
<evidence type="ECO:0000256" key="1">
    <source>
        <dbReference type="ARBA" id="ARBA00000971"/>
    </source>
</evidence>
<keyword evidence="6" id="KW-0143">Chaperone</keyword>
<dbReference type="InterPro" id="IPR046357">
    <property type="entry name" value="PPIase_dom_sf"/>
</dbReference>
<reference evidence="12 13" key="1">
    <citation type="submission" date="2019-08" db="EMBL/GenBank/DDBJ databases">
        <title>Parahaliea maris sp. nov., isolated from the surface seawater.</title>
        <authorList>
            <person name="Liu Y."/>
        </authorList>
    </citation>
    <scope>NUCLEOTIDE SEQUENCE [LARGE SCALE GENOMIC DNA]</scope>
    <source>
        <strain evidence="12 13">HSLHS9</strain>
    </source>
</reference>
<dbReference type="AlphaFoldDB" id="A0A5C9A1C1"/>
<dbReference type="GO" id="GO:0042026">
    <property type="term" value="P:protein refolding"/>
    <property type="evidence" value="ECO:0007669"/>
    <property type="project" value="UniProtKB-ARBA"/>
</dbReference>
<dbReference type="Gene3D" id="3.10.50.40">
    <property type="match status" value="1"/>
</dbReference>
<dbReference type="GO" id="GO:0003755">
    <property type="term" value="F:peptidyl-prolyl cis-trans isomerase activity"/>
    <property type="evidence" value="ECO:0007669"/>
    <property type="project" value="UniProtKB-UniRule"/>
</dbReference>
<dbReference type="PROSITE" id="PS50059">
    <property type="entry name" value="FKBP_PPIASE"/>
    <property type="match status" value="1"/>
</dbReference>
<dbReference type="EMBL" id="VRZA01000003">
    <property type="protein sequence ID" value="TXS93879.1"/>
    <property type="molecule type" value="Genomic_DNA"/>
</dbReference>
<dbReference type="Pfam" id="PF00254">
    <property type="entry name" value="FKBP_C"/>
    <property type="match status" value="1"/>
</dbReference>
<evidence type="ECO:0000256" key="9">
    <source>
        <dbReference type="PROSITE-ProRule" id="PRU00277"/>
    </source>
</evidence>
<evidence type="ECO:0000256" key="4">
    <source>
        <dbReference type="ARBA" id="ARBA00022490"/>
    </source>
</evidence>
<dbReference type="GO" id="GO:0005737">
    <property type="term" value="C:cytoplasm"/>
    <property type="evidence" value="ECO:0007669"/>
    <property type="project" value="UniProtKB-SubCell"/>
</dbReference>
<proteinExistence type="inferred from homology"/>
<evidence type="ECO:0000256" key="2">
    <source>
        <dbReference type="ARBA" id="ARBA00004496"/>
    </source>
</evidence>
<evidence type="ECO:0000313" key="13">
    <source>
        <dbReference type="Proteomes" id="UP000321039"/>
    </source>
</evidence>
<accession>A0A5C9A1C1</accession>
<evidence type="ECO:0000256" key="8">
    <source>
        <dbReference type="ARBA" id="ARBA00037071"/>
    </source>
</evidence>
<organism evidence="12 13">
    <name type="scientific">Parahaliea maris</name>
    <dbReference type="NCBI Taxonomy" id="2716870"/>
    <lineage>
        <taxon>Bacteria</taxon>
        <taxon>Pseudomonadati</taxon>
        <taxon>Pseudomonadota</taxon>
        <taxon>Gammaproteobacteria</taxon>
        <taxon>Cellvibrionales</taxon>
        <taxon>Halieaceae</taxon>
        <taxon>Parahaliea</taxon>
    </lineage>
</organism>
<comment type="subcellular location">
    <subcellularLocation>
        <location evidence="2">Cytoplasm</location>
    </subcellularLocation>
</comment>
<keyword evidence="13" id="KW-1185">Reference proteome</keyword>
<evidence type="ECO:0000256" key="10">
    <source>
        <dbReference type="RuleBase" id="RU003915"/>
    </source>
</evidence>
<dbReference type="Proteomes" id="UP000321039">
    <property type="component" value="Unassembled WGS sequence"/>
</dbReference>
<evidence type="ECO:0000259" key="11">
    <source>
        <dbReference type="PROSITE" id="PS50059"/>
    </source>
</evidence>
<feature type="domain" description="PPIase FKBP-type" evidence="11">
    <location>
        <begin position="6"/>
        <end position="94"/>
    </location>
</feature>
<dbReference type="EC" id="5.2.1.8" evidence="10"/>
<dbReference type="InterPro" id="IPR001179">
    <property type="entry name" value="PPIase_FKBP_dom"/>
</dbReference>
<sequence length="160" mass="17283">MNISQHTVATFHYTLRNEQGEELESSRDADPSAYLHGAGNIIPGLESALEGKSAGDHVEVTLAPADAYGERREEAVQKVPVKHLIFEGRLRPGMIAQLNTSQGRHPVTVTKVGRHSATVDTNHPLAGMALTFEVDIVEVRAASQEEIDHGHAHGVGGHHH</sequence>
<evidence type="ECO:0000256" key="3">
    <source>
        <dbReference type="ARBA" id="ARBA00006577"/>
    </source>
</evidence>
<dbReference type="PANTHER" id="PTHR47861:SF3">
    <property type="entry name" value="FKBP-TYPE PEPTIDYL-PROLYL CIS-TRANS ISOMERASE SLYD"/>
    <property type="match status" value="1"/>
</dbReference>
<comment type="function">
    <text evidence="8">Also involved in hydrogenase metallocenter assembly, probably by participating in the nickel insertion step. This function in hydrogenase biosynthesis requires chaperone activity and the presence of the metal-binding domain, but not PPIase activity.</text>
</comment>
<evidence type="ECO:0000256" key="5">
    <source>
        <dbReference type="ARBA" id="ARBA00023110"/>
    </source>
</evidence>
<keyword evidence="5 9" id="KW-0697">Rotamase</keyword>